<dbReference type="PANTHER" id="PTHR43072:SF8">
    <property type="entry name" value="ACYLTRANSFERASE FABY-RELATED"/>
    <property type="match status" value="1"/>
</dbReference>
<dbReference type="Proteomes" id="UP000069935">
    <property type="component" value="Chromosome 2"/>
</dbReference>
<gene>
    <name evidence="2" type="ORF">AL072_17460</name>
</gene>
<dbReference type="InterPro" id="IPR000182">
    <property type="entry name" value="GNAT_dom"/>
</dbReference>
<dbReference type="SUPFAM" id="SSF55729">
    <property type="entry name" value="Acyl-CoA N-acyltransferases (Nat)"/>
    <property type="match status" value="1"/>
</dbReference>
<evidence type="ECO:0000259" key="1">
    <source>
        <dbReference type="PROSITE" id="PS51186"/>
    </source>
</evidence>
<dbReference type="PANTHER" id="PTHR43072">
    <property type="entry name" value="N-ACETYLTRANSFERASE"/>
    <property type="match status" value="1"/>
</dbReference>
<proteinExistence type="predicted"/>
<dbReference type="RefSeq" id="WP_045583359.1">
    <property type="nucleotide sequence ID" value="NZ_CP012402.1"/>
</dbReference>
<dbReference type="InterPro" id="IPR016181">
    <property type="entry name" value="Acyl_CoA_acyltransferase"/>
</dbReference>
<protein>
    <submittedName>
        <fullName evidence="2">GCN5 family acetyltransferase</fullName>
    </submittedName>
</protein>
<dbReference type="Gene3D" id="3.40.630.30">
    <property type="match status" value="1"/>
</dbReference>
<evidence type="ECO:0000313" key="2">
    <source>
        <dbReference type="EMBL" id="ALG73184.1"/>
    </source>
</evidence>
<organism evidence="2 3">
    <name type="scientific">Azospirillum thiophilum</name>
    <dbReference type="NCBI Taxonomy" id="528244"/>
    <lineage>
        <taxon>Bacteria</taxon>
        <taxon>Pseudomonadati</taxon>
        <taxon>Pseudomonadota</taxon>
        <taxon>Alphaproteobacteria</taxon>
        <taxon>Rhodospirillales</taxon>
        <taxon>Azospirillaceae</taxon>
        <taxon>Azospirillum</taxon>
    </lineage>
</organism>
<evidence type="ECO:0000313" key="3">
    <source>
        <dbReference type="Proteomes" id="UP000069935"/>
    </source>
</evidence>
<name>A0AAC8W116_9PROT</name>
<reference evidence="2 3" key="2">
    <citation type="journal article" date="2016" name="Genome Announc.">
        <title>Complete Genome Sequence of a Strain of Azospirillum thiophilum Isolated from a Sulfide Spring.</title>
        <authorList>
            <person name="Fomenkov A."/>
            <person name="Vincze T."/>
            <person name="Grabovich M."/>
            <person name="Anton B.P."/>
            <person name="Dubinina G."/>
            <person name="Orlova M."/>
            <person name="Belousova E."/>
            <person name="Roberts R.J."/>
        </authorList>
    </citation>
    <scope>NUCLEOTIDE SEQUENCE [LARGE SCALE GENOMIC DNA]</scope>
    <source>
        <strain evidence="2 3">BV-S</strain>
    </source>
</reference>
<keyword evidence="3" id="KW-1185">Reference proteome</keyword>
<dbReference type="Pfam" id="PF00583">
    <property type="entry name" value="Acetyltransf_1"/>
    <property type="match status" value="1"/>
</dbReference>
<reference evidence="3" key="1">
    <citation type="submission" date="2015-08" db="EMBL/GenBank/DDBJ databases">
        <title>Complete Genome Sequence of Azospirillum thiophilum BV-S.</title>
        <authorList>
            <person name="Fomenkov A."/>
            <person name="Vincze T."/>
            <person name="Grabovich M."/>
            <person name="Dubinina G."/>
            <person name="Orlova M."/>
            <person name="Belousova E."/>
            <person name="Roberts R.J."/>
        </authorList>
    </citation>
    <scope>NUCLEOTIDE SEQUENCE [LARGE SCALE GENOMIC DNA]</scope>
    <source>
        <strain evidence="3">BV-S</strain>
    </source>
</reference>
<feature type="domain" description="N-acetyltransferase" evidence="1">
    <location>
        <begin position="26"/>
        <end position="188"/>
    </location>
</feature>
<dbReference type="CDD" id="cd04301">
    <property type="entry name" value="NAT_SF"/>
    <property type="match status" value="1"/>
</dbReference>
<dbReference type="KEGG" id="ati:AL072_17460"/>
<dbReference type="GO" id="GO:0016747">
    <property type="term" value="F:acyltransferase activity, transferring groups other than amino-acyl groups"/>
    <property type="evidence" value="ECO:0007669"/>
    <property type="project" value="InterPro"/>
</dbReference>
<accession>A0AAC8W116</accession>
<dbReference type="AlphaFoldDB" id="A0AAC8W116"/>
<sequence length="206" mass="22712">MSVSNANPPSVPASDVLPFSPCRSSVRIRSSVEEDVPAMLDIYSHHIQRGLGPFDIEPPHPEELKRRRKAMLKRRLPHLVADLGGQVVGYAFAGPFRKRPAYRYTAEHSIYVHKDHLGHGIGRLLLPALIDACTTAGCRQMIAVVDSANGPSLRLHESFGFVQAGVLRSVGFKFGRWTDSVFLQRALGAADREPPHDHRAAQPLAE</sequence>
<dbReference type="PROSITE" id="PS51186">
    <property type="entry name" value="GNAT"/>
    <property type="match status" value="1"/>
</dbReference>
<dbReference type="EMBL" id="CP012402">
    <property type="protein sequence ID" value="ALG73184.1"/>
    <property type="molecule type" value="Genomic_DNA"/>
</dbReference>